<evidence type="ECO:0000256" key="2">
    <source>
        <dbReference type="ARBA" id="ARBA00023306"/>
    </source>
</evidence>
<dbReference type="AlphaFoldDB" id="A0A059ADR8"/>
<dbReference type="PANTHER" id="PTHR33142:SF13">
    <property type="entry name" value="CYCLIN-DEPENDENT PROTEIN KINASE INHIBITOR SMR1"/>
    <property type="match status" value="1"/>
</dbReference>
<keyword evidence="2" id="KW-0131">Cell cycle</keyword>
<evidence type="ECO:0000256" key="3">
    <source>
        <dbReference type="SAM" id="MobiDB-lite"/>
    </source>
</evidence>
<dbReference type="Gramene" id="KCW51515">
    <property type="protein sequence ID" value="KCW51515"/>
    <property type="gene ID" value="EUGRSUZ_J01033"/>
</dbReference>
<keyword evidence="1" id="KW-0649">Protein kinase inhibitor</keyword>
<feature type="region of interest" description="Disordered" evidence="3">
    <location>
        <begin position="19"/>
        <end position="55"/>
    </location>
</feature>
<gene>
    <name evidence="4" type="ORF">EUGRSUZ_J01033</name>
</gene>
<dbReference type="eggNOG" id="ENOG502SA7M">
    <property type="taxonomic scope" value="Eukaryota"/>
</dbReference>
<accession>A0A059ADR8</accession>
<organism evidence="4">
    <name type="scientific">Eucalyptus grandis</name>
    <name type="common">Flooded gum</name>
    <dbReference type="NCBI Taxonomy" id="71139"/>
    <lineage>
        <taxon>Eukaryota</taxon>
        <taxon>Viridiplantae</taxon>
        <taxon>Streptophyta</taxon>
        <taxon>Embryophyta</taxon>
        <taxon>Tracheophyta</taxon>
        <taxon>Spermatophyta</taxon>
        <taxon>Magnoliopsida</taxon>
        <taxon>eudicotyledons</taxon>
        <taxon>Gunneridae</taxon>
        <taxon>Pentapetalae</taxon>
        <taxon>rosids</taxon>
        <taxon>malvids</taxon>
        <taxon>Myrtales</taxon>
        <taxon>Myrtaceae</taxon>
        <taxon>Myrtoideae</taxon>
        <taxon>Eucalypteae</taxon>
        <taxon>Eucalyptus</taxon>
    </lineage>
</organism>
<dbReference type="PANTHER" id="PTHR33142">
    <property type="entry name" value="CYCLIN-DEPENDENT PROTEIN KINASE INHIBITOR SMR13"/>
    <property type="match status" value="1"/>
</dbReference>
<evidence type="ECO:0000313" key="4">
    <source>
        <dbReference type="EMBL" id="KCW51515.1"/>
    </source>
</evidence>
<sequence>MSTDLQVLSHQTLSLASIHTQTRDEQFSDPIGRPNQVNDCPSGDDESCRTPRSEKHRIPAVLCCPPAPKKPRFSHSSCKRKLSELDFFDVVNHRKVDAFFELAAAAATATATATAARISKRRRPL</sequence>
<dbReference type="InParanoid" id="A0A059ADR8"/>
<dbReference type="EMBL" id="KK198762">
    <property type="protein sequence ID" value="KCW51515.1"/>
    <property type="molecule type" value="Genomic_DNA"/>
</dbReference>
<reference evidence="4" key="1">
    <citation type="submission" date="2013-07" db="EMBL/GenBank/DDBJ databases">
        <title>The genome of Eucalyptus grandis.</title>
        <authorList>
            <person name="Schmutz J."/>
            <person name="Hayes R."/>
            <person name="Myburg A."/>
            <person name="Tuskan G."/>
            <person name="Grattapaglia D."/>
            <person name="Rokhsar D.S."/>
        </authorList>
    </citation>
    <scope>NUCLEOTIDE SEQUENCE</scope>
    <source>
        <tissue evidence="4">Leaf extractions</tissue>
    </source>
</reference>
<dbReference type="GO" id="GO:0032875">
    <property type="term" value="P:regulation of DNA endoreduplication"/>
    <property type="evidence" value="ECO:0007669"/>
    <property type="project" value="InterPro"/>
</dbReference>
<dbReference type="InterPro" id="IPR040389">
    <property type="entry name" value="SMR"/>
</dbReference>
<dbReference type="GO" id="GO:0004860">
    <property type="term" value="F:protein kinase inhibitor activity"/>
    <property type="evidence" value="ECO:0007669"/>
    <property type="project" value="UniProtKB-KW"/>
</dbReference>
<protein>
    <recommendedName>
        <fullName evidence="5">Cyclin-dependent protein kinase inhibitor SMR1</fullName>
    </recommendedName>
</protein>
<dbReference type="OrthoDB" id="662905at2759"/>
<evidence type="ECO:0000256" key="1">
    <source>
        <dbReference type="ARBA" id="ARBA00023013"/>
    </source>
</evidence>
<feature type="compositionally biased region" description="Basic and acidic residues" evidence="3">
    <location>
        <begin position="46"/>
        <end position="55"/>
    </location>
</feature>
<proteinExistence type="predicted"/>
<name>A0A059ADR8_EUCGR</name>
<evidence type="ECO:0008006" key="5">
    <source>
        <dbReference type="Google" id="ProtNLM"/>
    </source>
</evidence>
<dbReference type="KEGG" id="egr:104421751"/>